<dbReference type="GO" id="GO:0003677">
    <property type="term" value="F:DNA binding"/>
    <property type="evidence" value="ECO:0007669"/>
    <property type="project" value="TreeGrafter"/>
</dbReference>
<dbReference type="eggNOG" id="KOG4476">
    <property type="taxonomic scope" value="Eukaryota"/>
</dbReference>
<evidence type="ECO:0000256" key="1">
    <source>
        <dbReference type="SAM" id="MobiDB-lite"/>
    </source>
</evidence>
<dbReference type="Pfam" id="PF09729">
    <property type="entry name" value="Gti1_Pac2"/>
    <property type="match status" value="1"/>
</dbReference>
<evidence type="ECO:0000313" key="2">
    <source>
        <dbReference type="EMBL" id="EGW32300.1"/>
    </source>
</evidence>
<proteinExistence type="predicted"/>
<dbReference type="InterPro" id="IPR018608">
    <property type="entry name" value="Gti1/Pac2"/>
</dbReference>
<dbReference type="HOGENOM" id="CLU_033463_0_0_1"/>
<reference evidence="2 3" key="1">
    <citation type="journal article" date="2011" name="Proc. Natl. Acad. Sci. U.S.A.">
        <title>Comparative genomics of xylose-fermenting fungi for enhanced biofuel production.</title>
        <authorList>
            <person name="Wohlbach D.J."/>
            <person name="Kuo A."/>
            <person name="Sato T.K."/>
            <person name="Potts K.M."/>
            <person name="Salamov A.A."/>
            <person name="LaButti K.M."/>
            <person name="Sun H."/>
            <person name="Clum A."/>
            <person name="Pangilinan J.L."/>
            <person name="Lindquist E.A."/>
            <person name="Lucas S."/>
            <person name="Lapidus A."/>
            <person name="Jin M."/>
            <person name="Gunawan C."/>
            <person name="Balan V."/>
            <person name="Dale B.E."/>
            <person name="Jeffries T.W."/>
            <person name="Zinkel R."/>
            <person name="Barry K.W."/>
            <person name="Grigoriev I.V."/>
            <person name="Gasch A.P."/>
        </authorList>
    </citation>
    <scope>NUCLEOTIDE SEQUENCE [LARGE SCALE GENOMIC DNA]</scope>
    <source>
        <strain evidence="3">NRRL Y-27907 / 11-Y1</strain>
    </source>
</reference>
<dbReference type="AlphaFoldDB" id="G3APX9"/>
<feature type="compositionally biased region" description="Low complexity" evidence="1">
    <location>
        <begin position="566"/>
        <end position="583"/>
    </location>
</feature>
<sequence length="583" mass="63515">MSSTRLYPSYYGYVGSTKDALLIIQEILDKQLDLVPRRPHERERPQLIKSGNVFVFIEEHSGIKRWTDGIAWSPSRLLGRFLVYRELDKQTLNEKDDRKKKKRKVSADLTSTDFGSDTAKSPTLGSLTSDTTSTTANTIPASVSYNSNDYKKSLLGGPMVSSYAFKDQGLIKKTLSLTTRTKDLHIDKQDEKQTIHLISYYNADDVLNGKLQRPSEGDLKNTIINPNLWNAVKNSSLGGKIPIEDEAYYFLDNNYQLQNMSLLQKPSQGYTKTQSNSLQFDKYANGQATQSFQQQYMLPVPADGVKREDRGQISTEMSFSNPFTGYNGQQTYTGGGTASSGSSRTVVPVYNNYMLQQQSATPTQPVSYNQSGQQLNQSQYGPLFQPPTSLHTSGGTSGSMQAQNHELYTNSHYQPYLQSYPQTISGPQYHYEQYSTTSNAAATSNLFATSTSNNRSSNNNNNNNNNRNSTSSQASIGNNTNSRGSLLAGQNFTFGNYNGSGYIASATPLALSNNGGSSSSTTYDGGGGAAGTTAGASASYQYPLRRRSFSSSYPVSTLATVGGSGTEDSNGNGGSSSLYSTNA</sequence>
<dbReference type="OrthoDB" id="5572844at2759"/>
<organism evidence="3">
    <name type="scientific">Spathaspora passalidarum (strain NRRL Y-27907 / 11-Y1)</name>
    <dbReference type="NCBI Taxonomy" id="619300"/>
    <lineage>
        <taxon>Eukaryota</taxon>
        <taxon>Fungi</taxon>
        <taxon>Dikarya</taxon>
        <taxon>Ascomycota</taxon>
        <taxon>Saccharomycotina</taxon>
        <taxon>Pichiomycetes</taxon>
        <taxon>Debaryomycetaceae</taxon>
        <taxon>Spathaspora</taxon>
    </lineage>
</organism>
<dbReference type="KEGG" id="spaa:SPAPADRAFT_50867"/>
<feature type="region of interest" description="Disordered" evidence="1">
    <location>
        <begin position="358"/>
        <end position="401"/>
    </location>
</feature>
<accession>G3APX9</accession>
<dbReference type="InParanoid" id="G3APX9"/>
<evidence type="ECO:0000313" key="3">
    <source>
        <dbReference type="Proteomes" id="UP000000709"/>
    </source>
</evidence>
<dbReference type="Proteomes" id="UP000000709">
    <property type="component" value="Unassembled WGS sequence"/>
</dbReference>
<dbReference type="PANTHER" id="PTHR28027:SF2">
    <property type="entry name" value="TRANSCRIPTIONAL REGULATOR MIT1"/>
    <property type="match status" value="1"/>
</dbReference>
<feature type="compositionally biased region" description="Polar residues" evidence="1">
    <location>
        <begin position="358"/>
        <end position="380"/>
    </location>
</feature>
<dbReference type="RefSeq" id="XP_007375576.1">
    <property type="nucleotide sequence ID" value="XM_007375514.1"/>
</dbReference>
<name>G3APX9_SPAPN</name>
<dbReference type="GeneID" id="18871493"/>
<feature type="region of interest" description="Disordered" evidence="1">
    <location>
        <begin position="549"/>
        <end position="583"/>
    </location>
</feature>
<feature type="compositionally biased region" description="Low complexity" evidence="1">
    <location>
        <begin position="449"/>
        <end position="472"/>
    </location>
</feature>
<feature type="compositionally biased region" description="Polar residues" evidence="1">
    <location>
        <begin position="549"/>
        <end position="559"/>
    </location>
</feature>
<dbReference type="EMBL" id="GL996502">
    <property type="protein sequence ID" value="EGW32300.1"/>
    <property type="molecule type" value="Genomic_DNA"/>
</dbReference>
<dbReference type="OMA" id="VFVFIEQ"/>
<feature type="region of interest" description="Disordered" evidence="1">
    <location>
        <begin position="449"/>
        <end position="482"/>
    </location>
</feature>
<gene>
    <name evidence="2" type="ORF">SPAPADRAFT_50867</name>
</gene>
<feature type="compositionally biased region" description="Polar residues" evidence="1">
    <location>
        <begin position="473"/>
        <end position="482"/>
    </location>
</feature>
<protein>
    <submittedName>
        <fullName evidence="2">Uncharacterized protein</fullName>
    </submittedName>
</protein>
<keyword evidence="3" id="KW-1185">Reference proteome</keyword>
<dbReference type="PANTHER" id="PTHR28027">
    <property type="entry name" value="TRANSCRIPTIONAL REGULATOR MIT1"/>
    <property type="match status" value="1"/>
</dbReference>